<evidence type="ECO:0000313" key="6">
    <source>
        <dbReference type="Proteomes" id="UP001210925"/>
    </source>
</evidence>
<dbReference type="InterPro" id="IPR001849">
    <property type="entry name" value="PH_domain"/>
</dbReference>
<dbReference type="SMART" id="SM00233">
    <property type="entry name" value="PH"/>
    <property type="match status" value="1"/>
</dbReference>
<evidence type="ECO:0000256" key="3">
    <source>
        <dbReference type="SAM" id="MobiDB-lite"/>
    </source>
</evidence>
<dbReference type="PANTHER" id="PTHR36100:SF1">
    <property type="entry name" value="BUD SITE SELECTION PROTEIN 4"/>
    <property type="match status" value="1"/>
</dbReference>
<organism evidence="5 6">
    <name type="scientific">Boothiomyces macroporosus</name>
    <dbReference type="NCBI Taxonomy" id="261099"/>
    <lineage>
        <taxon>Eukaryota</taxon>
        <taxon>Fungi</taxon>
        <taxon>Fungi incertae sedis</taxon>
        <taxon>Chytridiomycota</taxon>
        <taxon>Chytridiomycota incertae sedis</taxon>
        <taxon>Chytridiomycetes</taxon>
        <taxon>Rhizophydiales</taxon>
        <taxon>Terramycetaceae</taxon>
        <taxon>Boothiomyces</taxon>
    </lineage>
</organism>
<reference evidence="5" key="1">
    <citation type="submission" date="2020-05" db="EMBL/GenBank/DDBJ databases">
        <title>Phylogenomic resolution of chytrid fungi.</title>
        <authorList>
            <person name="Stajich J.E."/>
            <person name="Amses K."/>
            <person name="Simmons R."/>
            <person name="Seto K."/>
            <person name="Myers J."/>
            <person name="Bonds A."/>
            <person name="Quandt C.A."/>
            <person name="Barry K."/>
            <person name="Liu P."/>
            <person name="Grigoriev I."/>
            <person name="Longcore J.E."/>
            <person name="James T.Y."/>
        </authorList>
    </citation>
    <scope>NUCLEOTIDE SEQUENCE</scope>
    <source>
        <strain evidence="5">PLAUS21</strain>
    </source>
</reference>
<gene>
    <name evidence="5" type="primary">BUD4</name>
    <name evidence="5" type="ORF">HK103_002011</name>
</gene>
<evidence type="ECO:0000256" key="1">
    <source>
        <dbReference type="ARBA" id="ARBA00022618"/>
    </source>
</evidence>
<feature type="compositionally biased region" description="Polar residues" evidence="3">
    <location>
        <begin position="165"/>
        <end position="175"/>
    </location>
</feature>
<dbReference type="EMBL" id="JADGKB010000162">
    <property type="protein sequence ID" value="KAJ3251906.1"/>
    <property type="molecule type" value="Genomic_DNA"/>
</dbReference>
<evidence type="ECO:0000256" key="2">
    <source>
        <dbReference type="ARBA" id="ARBA00023306"/>
    </source>
</evidence>
<protein>
    <submittedName>
        <fullName evidence="5">Bud site selection protein bud4</fullName>
    </submittedName>
</protein>
<evidence type="ECO:0000259" key="4">
    <source>
        <dbReference type="PROSITE" id="PS50003"/>
    </source>
</evidence>
<feature type="region of interest" description="Disordered" evidence="3">
    <location>
        <begin position="1"/>
        <end position="69"/>
    </location>
</feature>
<dbReference type="GO" id="GO:0005525">
    <property type="term" value="F:GTP binding"/>
    <property type="evidence" value="ECO:0007669"/>
    <property type="project" value="TreeGrafter"/>
</dbReference>
<dbReference type="InterPro" id="IPR052007">
    <property type="entry name" value="Bud4"/>
</dbReference>
<dbReference type="Pfam" id="PF00169">
    <property type="entry name" value="PH"/>
    <property type="match status" value="1"/>
</dbReference>
<dbReference type="GO" id="GO:0051301">
    <property type="term" value="P:cell division"/>
    <property type="evidence" value="ECO:0007669"/>
    <property type="project" value="UniProtKB-KW"/>
</dbReference>
<dbReference type="AlphaFoldDB" id="A0AAD5UA36"/>
<feature type="compositionally biased region" description="Polar residues" evidence="3">
    <location>
        <begin position="140"/>
        <end position="149"/>
    </location>
</feature>
<keyword evidence="6" id="KW-1185">Reference proteome</keyword>
<name>A0AAD5UA36_9FUNG</name>
<accession>A0AAD5UA36</accession>
<keyword evidence="1" id="KW-0132">Cell division</keyword>
<sequence>MPLDDIPNLKERSAVTNNPFVINDEPKLKKSSSLMNLSPDQPLKTNPFIKHDQEQKQDRLKRAVSLKSKKQESMLDLLRNFDQTEKQERIVYQSKPPLNKKIPVESKKPVLNSEIVYEEGGSVLDRLKKFTNMSIKGETGQKSEPSPSQCDAKGGAAKENVESPIGQTNGISDSHITVPEANTLLKKESNGELAKQKPELLISKRSGNSDSESKDTKQMPASLVSQTNLKPVANCEIVHEQNGSIKDRLNKYNSSLQNDERKPVVSKSIDVKEIIKIESKAKSLKEKNSEIVYEEGGSLFDRRSKFLNDTNPRIPIASFSTPITKSILQPKKQFETKQEYKVELESNDGKQIVEYADCLKEDSFEDGHLCKDPVYQEKPKTTLDLDIPEISLGSIFEEKDQWITNLWGFSNVKPEPVNEDAVSDSSACDEEFNTSQEQIDNFIDSYDSQEPEKEPQVDHVLDTSKSSETLRLSAEEIPITKQIEKKMKKSVSFASAWKGDLENTRVVCSDPVYFDQVDQSVGRLLVKITNIHDVFIAAEYDRVVDLEICQGVICQTSPPYTLKQNQTSLAIDWETQLSIVPNSPIHFRIKVRQVCPPEGLKRSRSKQTIGSGIKQMSSKLLTKFSQTNLANSESFSSISSESSTNFKKEPLFGSVQNMRTGHFMICNVGEWTTEMSQQISTTVFELFEIDFSKPKLFSFKKTDNVISIGKITSQVLFMKSIADGNELLPISISEYKDDLQTISLHSKVWKEGQLSQLGGDCADWKSRHFRLSGTFLIGCHETTLEEKVKICLGQLEAIKFNDKDNAFSLEFRDGEIIKFQCRDEMERKHEWIEAIEDSQNILADNPLPAWAQ</sequence>
<proteinExistence type="predicted"/>
<dbReference type="Gene3D" id="2.30.29.30">
    <property type="entry name" value="Pleckstrin-homology domain (PH domain)/Phosphotyrosine-binding domain (PTB)"/>
    <property type="match status" value="1"/>
</dbReference>
<comment type="caution">
    <text evidence="5">The sequence shown here is derived from an EMBL/GenBank/DDBJ whole genome shotgun (WGS) entry which is preliminary data.</text>
</comment>
<dbReference type="Proteomes" id="UP001210925">
    <property type="component" value="Unassembled WGS sequence"/>
</dbReference>
<keyword evidence="2" id="KW-0131">Cell cycle</keyword>
<feature type="compositionally biased region" description="Basic and acidic residues" evidence="3">
    <location>
        <begin position="185"/>
        <end position="198"/>
    </location>
</feature>
<dbReference type="SUPFAM" id="SSF50729">
    <property type="entry name" value="PH domain-like"/>
    <property type="match status" value="1"/>
</dbReference>
<evidence type="ECO:0000313" key="5">
    <source>
        <dbReference type="EMBL" id="KAJ3251906.1"/>
    </source>
</evidence>
<feature type="region of interest" description="Disordered" evidence="3">
    <location>
        <begin position="135"/>
        <end position="222"/>
    </location>
</feature>
<feature type="domain" description="PH" evidence="4">
    <location>
        <begin position="747"/>
        <end position="840"/>
    </location>
</feature>
<dbReference type="PANTHER" id="PTHR36100">
    <property type="entry name" value="BUD SITE SELECTION PROTEIN 4"/>
    <property type="match status" value="1"/>
</dbReference>
<feature type="compositionally biased region" description="Basic and acidic residues" evidence="3">
    <location>
        <begin position="49"/>
        <end position="61"/>
    </location>
</feature>
<dbReference type="InterPro" id="IPR011993">
    <property type="entry name" value="PH-like_dom_sf"/>
</dbReference>
<dbReference type="PROSITE" id="PS50003">
    <property type="entry name" value="PH_DOMAIN"/>
    <property type="match status" value="1"/>
</dbReference>